<evidence type="ECO:0000313" key="2">
    <source>
        <dbReference type="EMBL" id="MBC6467670.1"/>
    </source>
</evidence>
<keyword evidence="3" id="KW-1185">Reference proteome</keyword>
<organism evidence="2 3">
    <name type="scientific">Actinomadura alba</name>
    <dbReference type="NCBI Taxonomy" id="406431"/>
    <lineage>
        <taxon>Bacteria</taxon>
        <taxon>Bacillati</taxon>
        <taxon>Actinomycetota</taxon>
        <taxon>Actinomycetes</taxon>
        <taxon>Streptosporangiales</taxon>
        <taxon>Thermomonosporaceae</taxon>
        <taxon>Actinomadura</taxon>
    </lineage>
</organism>
<proteinExistence type="predicted"/>
<gene>
    <name evidence="2" type="ORF">HKK74_19545</name>
</gene>
<accession>A0ABR7LSD6</accession>
<feature type="chain" id="PRO_5046029296" evidence="1">
    <location>
        <begin position="30"/>
        <end position="168"/>
    </location>
</feature>
<reference evidence="2 3" key="1">
    <citation type="submission" date="2020-06" db="EMBL/GenBank/DDBJ databases">
        <title>Actinomadura xiongansis sp. nov., isolated from soil of Baiyangdian.</title>
        <authorList>
            <person name="Zhang X."/>
        </authorList>
    </citation>
    <scope>NUCLEOTIDE SEQUENCE [LARGE SCALE GENOMIC DNA]</scope>
    <source>
        <strain evidence="2 3">HBUM206468</strain>
    </source>
</reference>
<name>A0ABR7LSD6_9ACTN</name>
<sequence length="168" mass="18256">MSVRGVLIRFWLRVCSLTLLIAAAVVLPAACGRQSTSTVPVSEVAVRVTAPASQIFALVRPGATPGEVLVARATERQPGGPETLVPVKIQPYKPVRLAPGVMIRITAPYYEGDLSDWISGALVSPEQFASMVRRAEARYGPLPNRARMFHVTLDAQGRLIRMQHIFSP</sequence>
<protein>
    <submittedName>
        <fullName evidence="2">Uncharacterized protein</fullName>
    </submittedName>
</protein>
<feature type="signal peptide" evidence="1">
    <location>
        <begin position="1"/>
        <end position="29"/>
    </location>
</feature>
<dbReference type="RefSeq" id="WP_187244681.1">
    <property type="nucleotide sequence ID" value="NZ_BAAAOK010000010.1"/>
</dbReference>
<dbReference type="EMBL" id="JABVEC010000014">
    <property type="protein sequence ID" value="MBC6467670.1"/>
    <property type="molecule type" value="Genomic_DNA"/>
</dbReference>
<keyword evidence="1" id="KW-0732">Signal</keyword>
<dbReference type="Proteomes" id="UP000805614">
    <property type="component" value="Unassembled WGS sequence"/>
</dbReference>
<evidence type="ECO:0000256" key="1">
    <source>
        <dbReference type="SAM" id="SignalP"/>
    </source>
</evidence>
<evidence type="ECO:0000313" key="3">
    <source>
        <dbReference type="Proteomes" id="UP000805614"/>
    </source>
</evidence>
<comment type="caution">
    <text evidence="2">The sequence shown here is derived from an EMBL/GenBank/DDBJ whole genome shotgun (WGS) entry which is preliminary data.</text>
</comment>